<dbReference type="GO" id="GO:0000272">
    <property type="term" value="P:polysaccharide catabolic process"/>
    <property type="evidence" value="ECO:0007669"/>
    <property type="project" value="InterPro"/>
</dbReference>
<dbReference type="PROSITE" id="PS00018">
    <property type="entry name" value="EF_HAND_1"/>
    <property type="match status" value="1"/>
</dbReference>
<organism evidence="2 3">
    <name type="scientific">Posidoniimonas corsicana</name>
    <dbReference type="NCBI Taxonomy" id="1938618"/>
    <lineage>
        <taxon>Bacteria</taxon>
        <taxon>Pseudomonadati</taxon>
        <taxon>Planctomycetota</taxon>
        <taxon>Planctomycetia</taxon>
        <taxon>Pirellulales</taxon>
        <taxon>Lacipirellulaceae</taxon>
        <taxon>Posidoniimonas</taxon>
    </lineage>
</organism>
<keyword evidence="3" id="KW-1185">Reference proteome</keyword>
<protein>
    <recommendedName>
        <fullName evidence="4">PEP-CTERM protein-sorting domain-containing protein</fullName>
    </recommendedName>
</protein>
<accession>A0A5C5V3P3</accession>
<proteinExistence type="predicted"/>
<dbReference type="InterPro" id="IPR036439">
    <property type="entry name" value="Dockerin_dom_sf"/>
</dbReference>
<feature type="chain" id="PRO_5022932484" description="PEP-CTERM protein-sorting domain-containing protein" evidence="1">
    <location>
        <begin position="27"/>
        <end position="849"/>
    </location>
</feature>
<evidence type="ECO:0000313" key="3">
    <source>
        <dbReference type="Proteomes" id="UP000316714"/>
    </source>
</evidence>
<name>A0A5C5V3P3_9BACT</name>
<evidence type="ECO:0000256" key="1">
    <source>
        <dbReference type="SAM" id="SignalP"/>
    </source>
</evidence>
<keyword evidence="1" id="KW-0732">Signal</keyword>
<evidence type="ECO:0008006" key="4">
    <source>
        <dbReference type="Google" id="ProtNLM"/>
    </source>
</evidence>
<sequence precursor="true">MITHRAFRCLYLYAAAALLVSGVLVAPVRAQIAVAGQVYPSDNPFTADLEGLYGFVNTFLPETDTQVGWERDRNVTIGEGAFGSVRLSQAGFLNFQHIVLGGSENEVDPSSPRVGPGDGVIENGIDPLSPVSGYGVLRIEDFQTFYNNHPKVIPSQYQDIYDTNNPEQTLFPTENTRPDSVGFDAYIGLTGSGELYIAAGGRAEIQDAVIVGFAPDSTGHVEVTGLGSYLAAYGGLNPNATVINRDEFDNNEIHQMIIGAYGDGSMTISDGGHVDAFYGAAIGVTRSDGSDELTDQAFDNSLRDLQGSGRVIVDGDGSLWNIMITAFEDDELPQGMRTEGGALAIGEFNDALNPQYISEELGRGYLSVRNNGLVRVHRYTDENNPTTDHDADLRIGRLGTLDFRGGRVTVQDQLVNDGVIQATHDGTGIEGGHSASDNVLEVATFENRLLGQVRVGAGQSLRVLATINATDLAPDAPEMLVGGNHGVIEVIGDQVSGRADFEYIHEYDTSLDAAIFASLAIRDPHVFYNAGEITDPGKIVAHEANLRFRTGLWNAGEVAFTGGDNLVTGRVMNAWDATNSEPGGAISISNGSYVTFEDTVTNDGTITLSDNSGAMFLGGLDDGTTTRPAYSGVGDLNIVSTGDVHVAGDFFLGDPDSLAPLGGTLRLYVEDFTVDGYSHLVVEGDGDFSAGGIATIEILGNAMGPLTVGDAIDLITVLGTANFTGTTIQSLVATAPGTVLVTDTSGPALTLIVASAIGALAGDFNGDGVVDAADYTVWRDNLGGDDAIFFGNSNNDGVIDAADYAIWTGNYGSVLAAPAPSAGLGVVPEPAALTLLGSLALFGGRRRRG</sequence>
<evidence type="ECO:0000313" key="2">
    <source>
        <dbReference type="EMBL" id="TWT32305.1"/>
    </source>
</evidence>
<dbReference type="RefSeq" id="WP_146567553.1">
    <property type="nucleotide sequence ID" value="NZ_SIHJ01000003.1"/>
</dbReference>
<dbReference type="AlphaFoldDB" id="A0A5C5V3P3"/>
<reference evidence="2 3" key="1">
    <citation type="submission" date="2019-02" db="EMBL/GenBank/DDBJ databases">
        <title>Deep-cultivation of Planctomycetes and their phenomic and genomic characterization uncovers novel biology.</title>
        <authorList>
            <person name="Wiegand S."/>
            <person name="Jogler M."/>
            <person name="Boedeker C."/>
            <person name="Pinto D."/>
            <person name="Vollmers J."/>
            <person name="Rivas-Marin E."/>
            <person name="Kohn T."/>
            <person name="Peeters S.H."/>
            <person name="Heuer A."/>
            <person name="Rast P."/>
            <person name="Oberbeckmann S."/>
            <person name="Bunk B."/>
            <person name="Jeske O."/>
            <person name="Meyerdierks A."/>
            <person name="Storesund J.E."/>
            <person name="Kallscheuer N."/>
            <person name="Luecker S."/>
            <person name="Lage O.M."/>
            <person name="Pohl T."/>
            <person name="Merkel B.J."/>
            <person name="Hornburger P."/>
            <person name="Mueller R.-W."/>
            <person name="Bruemmer F."/>
            <person name="Labrenz M."/>
            <person name="Spormann A.M."/>
            <person name="Op Den Camp H."/>
            <person name="Overmann J."/>
            <person name="Amann R."/>
            <person name="Jetten M.S.M."/>
            <person name="Mascher T."/>
            <person name="Medema M.H."/>
            <person name="Devos D.P."/>
            <person name="Kaster A.-K."/>
            <person name="Ovreas L."/>
            <person name="Rohde M."/>
            <person name="Galperin M.Y."/>
            <person name="Jogler C."/>
        </authorList>
    </citation>
    <scope>NUCLEOTIDE SEQUENCE [LARGE SCALE GENOMIC DNA]</scope>
    <source>
        <strain evidence="2 3">KOR34</strain>
    </source>
</reference>
<dbReference type="SUPFAM" id="SSF63446">
    <property type="entry name" value="Type I dockerin domain"/>
    <property type="match status" value="1"/>
</dbReference>
<dbReference type="EMBL" id="SIHJ01000003">
    <property type="protein sequence ID" value="TWT32305.1"/>
    <property type="molecule type" value="Genomic_DNA"/>
</dbReference>
<dbReference type="Gene3D" id="1.10.1330.10">
    <property type="entry name" value="Dockerin domain"/>
    <property type="match status" value="1"/>
</dbReference>
<dbReference type="Proteomes" id="UP000316714">
    <property type="component" value="Unassembled WGS sequence"/>
</dbReference>
<dbReference type="OrthoDB" id="227473at2"/>
<comment type="caution">
    <text evidence="2">The sequence shown here is derived from an EMBL/GenBank/DDBJ whole genome shotgun (WGS) entry which is preliminary data.</text>
</comment>
<feature type="signal peptide" evidence="1">
    <location>
        <begin position="1"/>
        <end position="26"/>
    </location>
</feature>
<gene>
    <name evidence="2" type="ORF">KOR34_40670</name>
</gene>
<dbReference type="InterPro" id="IPR018247">
    <property type="entry name" value="EF_Hand_1_Ca_BS"/>
</dbReference>